<evidence type="ECO:0000256" key="6">
    <source>
        <dbReference type="SAM" id="Phobius"/>
    </source>
</evidence>
<dbReference type="InterPro" id="IPR008952">
    <property type="entry name" value="Tetraspanin_EC2_sf"/>
</dbReference>
<dbReference type="GO" id="GO:0005886">
    <property type="term" value="C:plasma membrane"/>
    <property type="evidence" value="ECO:0007669"/>
    <property type="project" value="TreeGrafter"/>
</dbReference>
<dbReference type="PANTHER" id="PTHR19282:SF216">
    <property type="entry name" value="TETRASPANIN-1"/>
    <property type="match status" value="1"/>
</dbReference>
<dbReference type="PANTHER" id="PTHR19282">
    <property type="entry name" value="TETRASPANIN"/>
    <property type="match status" value="1"/>
</dbReference>
<dbReference type="Proteomes" id="UP001497497">
    <property type="component" value="Unassembled WGS sequence"/>
</dbReference>
<evidence type="ECO:0000313" key="7">
    <source>
        <dbReference type="EMBL" id="CAL1545390.1"/>
    </source>
</evidence>
<sequence length="339" mass="36965">MGKFDYMLAVTMAISLIWGIIILAFGAVIRFSFGKLISNYVAGVTELVPSSACTNTQGQNICPIGSKIGDEIDVGDWPMVLGAFVIVTGVLVTIFSVLGFVAALKHSTPLIILFIVFCLIATGIQFYLVQIATTEEIAFHNDAKSQLIEKLKNEYTVDGKNLFTIAMNSIMITAECCGVSGVGDFGNLTFVEKSGINENLVQFTVPPACCPRQLFLEGSTEAKYTAIKECARSGLEKAEPNKRSCYTTVFTDVNEKYGAAVMGLLLFIIVWEMLQIVLGVLVKFTPPPKEERKSAVEHRGSTVPRDSIAQPKIKKFVPFSKVSSFTAADIGRIKSTEIW</sequence>
<evidence type="ECO:0000256" key="5">
    <source>
        <dbReference type="ARBA" id="ARBA00023180"/>
    </source>
</evidence>
<feature type="transmembrane region" description="Helical" evidence="6">
    <location>
        <begin position="110"/>
        <end position="129"/>
    </location>
</feature>
<feature type="transmembrane region" description="Helical" evidence="6">
    <location>
        <begin position="79"/>
        <end position="103"/>
    </location>
</feature>
<dbReference type="GO" id="GO:0012505">
    <property type="term" value="C:endomembrane system"/>
    <property type="evidence" value="ECO:0007669"/>
    <property type="project" value="UniProtKB-SubCell"/>
</dbReference>
<dbReference type="Gene3D" id="1.10.1450.10">
    <property type="entry name" value="Tetraspanin"/>
    <property type="match status" value="1"/>
</dbReference>
<comment type="caution">
    <text evidence="7">The sequence shown here is derived from an EMBL/GenBank/DDBJ whole genome shotgun (WGS) entry which is preliminary data.</text>
</comment>
<name>A0AAV2IH11_LYMST</name>
<organism evidence="7 8">
    <name type="scientific">Lymnaea stagnalis</name>
    <name type="common">Great pond snail</name>
    <name type="synonym">Helix stagnalis</name>
    <dbReference type="NCBI Taxonomy" id="6523"/>
    <lineage>
        <taxon>Eukaryota</taxon>
        <taxon>Metazoa</taxon>
        <taxon>Spiralia</taxon>
        <taxon>Lophotrochozoa</taxon>
        <taxon>Mollusca</taxon>
        <taxon>Gastropoda</taxon>
        <taxon>Heterobranchia</taxon>
        <taxon>Euthyneura</taxon>
        <taxon>Panpulmonata</taxon>
        <taxon>Hygrophila</taxon>
        <taxon>Lymnaeoidea</taxon>
        <taxon>Lymnaeidae</taxon>
        <taxon>Lymnaea</taxon>
    </lineage>
</organism>
<evidence type="ECO:0008006" key="9">
    <source>
        <dbReference type="Google" id="ProtNLM"/>
    </source>
</evidence>
<keyword evidence="5" id="KW-0325">Glycoprotein</keyword>
<keyword evidence="4 6" id="KW-0472">Membrane</keyword>
<evidence type="ECO:0000313" key="8">
    <source>
        <dbReference type="Proteomes" id="UP001497497"/>
    </source>
</evidence>
<reference evidence="7 8" key="1">
    <citation type="submission" date="2024-04" db="EMBL/GenBank/DDBJ databases">
        <authorList>
            <consortium name="Genoscope - CEA"/>
            <person name="William W."/>
        </authorList>
    </citation>
    <scope>NUCLEOTIDE SEQUENCE [LARGE SCALE GENOMIC DNA]</scope>
</reference>
<comment type="subcellular location">
    <subcellularLocation>
        <location evidence="1">Endomembrane system</location>
        <topology evidence="1">Multi-pass membrane protein</topology>
    </subcellularLocation>
</comment>
<protein>
    <recommendedName>
        <fullName evidence="9">Tetraspanin</fullName>
    </recommendedName>
</protein>
<gene>
    <name evidence="7" type="ORF">GSLYS_00018873001</name>
</gene>
<dbReference type="Pfam" id="PF00335">
    <property type="entry name" value="Tetraspanin"/>
    <property type="match status" value="1"/>
</dbReference>
<proteinExistence type="predicted"/>
<dbReference type="InterPro" id="IPR018499">
    <property type="entry name" value="Tetraspanin/Peripherin"/>
</dbReference>
<dbReference type="EMBL" id="CAXITT010000705">
    <property type="protein sequence ID" value="CAL1545390.1"/>
    <property type="molecule type" value="Genomic_DNA"/>
</dbReference>
<keyword evidence="2 6" id="KW-0812">Transmembrane</keyword>
<evidence type="ECO:0000256" key="2">
    <source>
        <dbReference type="ARBA" id="ARBA00022692"/>
    </source>
</evidence>
<evidence type="ECO:0000256" key="3">
    <source>
        <dbReference type="ARBA" id="ARBA00022989"/>
    </source>
</evidence>
<keyword evidence="8" id="KW-1185">Reference proteome</keyword>
<evidence type="ECO:0000256" key="1">
    <source>
        <dbReference type="ARBA" id="ARBA00004127"/>
    </source>
</evidence>
<dbReference type="AlphaFoldDB" id="A0AAV2IH11"/>
<accession>A0AAV2IH11</accession>
<feature type="transmembrane region" description="Helical" evidence="6">
    <location>
        <begin position="257"/>
        <end position="282"/>
    </location>
</feature>
<evidence type="ECO:0000256" key="4">
    <source>
        <dbReference type="ARBA" id="ARBA00023136"/>
    </source>
</evidence>
<feature type="transmembrane region" description="Helical" evidence="6">
    <location>
        <begin position="7"/>
        <end position="29"/>
    </location>
</feature>
<dbReference type="SUPFAM" id="SSF48652">
    <property type="entry name" value="Tetraspanin"/>
    <property type="match status" value="1"/>
</dbReference>
<keyword evidence="3 6" id="KW-1133">Transmembrane helix</keyword>